<dbReference type="Pfam" id="PF11842">
    <property type="entry name" value="DUF3362"/>
    <property type="match status" value="1"/>
</dbReference>
<keyword evidence="10" id="KW-1185">Reference proteome</keyword>
<dbReference type="GO" id="GO:0003824">
    <property type="term" value="F:catalytic activity"/>
    <property type="evidence" value="ECO:0007669"/>
    <property type="project" value="InterPro"/>
</dbReference>
<dbReference type="PROSITE" id="PS51918">
    <property type="entry name" value="RADICAL_SAM"/>
    <property type="match status" value="1"/>
</dbReference>
<evidence type="ECO:0000256" key="2">
    <source>
        <dbReference type="ARBA" id="ARBA00022691"/>
    </source>
</evidence>
<keyword evidence="4 6" id="KW-0408">Iron</keyword>
<name>A0A5B9P619_9BACT</name>
<dbReference type="STRING" id="980251.GCA_001642875_02891"/>
<dbReference type="RefSeq" id="WP_084417200.1">
    <property type="nucleotide sequence ID" value="NZ_CP042912.1"/>
</dbReference>
<feature type="binding site" evidence="6">
    <location>
        <position position="337"/>
    </location>
    <ligand>
        <name>[4Fe-4S] cluster</name>
        <dbReference type="ChEBI" id="CHEBI:49883"/>
        <note>4Fe-4S-S-AdoMet</note>
    </ligand>
</feature>
<dbReference type="Pfam" id="PF08497">
    <property type="entry name" value="Radical_SAM_N"/>
    <property type="match status" value="1"/>
</dbReference>
<evidence type="ECO:0000256" key="4">
    <source>
        <dbReference type="ARBA" id="ARBA00023004"/>
    </source>
</evidence>
<dbReference type="PANTHER" id="PTHR32331">
    <property type="entry name" value="UPF0313 PROTEIN YGIQ"/>
    <property type="match status" value="1"/>
</dbReference>
<dbReference type="OrthoDB" id="9803479at2"/>
<comment type="cofactor">
    <cofactor evidence="6">
        <name>[4Fe-4S] cluster</name>
        <dbReference type="ChEBI" id="CHEBI:49883"/>
    </cofactor>
    <text evidence="6">Binds 1 [4Fe-4S] cluster. The cluster is coordinated with 3 cysteines and an exchangeable S-adenosyl-L-methionine.</text>
</comment>
<dbReference type="SMART" id="SM00729">
    <property type="entry name" value="Elp3"/>
    <property type="match status" value="1"/>
</dbReference>
<dbReference type="KEGG" id="mff:MFFC18_08100"/>
<evidence type="ECO:0000256" key="3">
    <source>
        <dbReference type="ARBA" id="ARBA00022723"/>
    </source>
</evidence>
<sequence length="688" mass="76564">MATELPIVTAKKACARLEVLNGTAVPTPAGSRWLPMSMKEAKKRGWDEIDIVFVTGDAYIDHPSFAMSILGRTLEAAGFRVGIVSQPDWTNCDAWREFGRPRLFFAISGGNMDSMINHYTANRKVRNSDAYSPGGRIGLRPDRATLSYCHRAREAFKGVPVIAGGVEASLRRLAHYDFWGDNVRKSILLDSKADLVCFGMGENPIVEMARRLDAGESVKDLRDMRGVAYTLGASEETPVGDDTIAIPSFEEVKTDKVAFADATRIIHQETNPYNAKRLTQVHGTQTVVVNPPSFPISQEAMDAIYGLPYTRAPHPAYKEPIPAFTMIKDSVTIMRGCFGGCTFCSITAHQGRTIQSRSKESIIGEIETMAADPKFKGTVSDIGGPTANMYQMQCTKPEVEAICRRQSCVHPKICKLLGTDHSELIQIMKESREVKGVKKVLVASGIRMDLARRSPEYMKELTEHHVGGLLKVAPEHADDKVLNNMKKPGIDEFARFSNEFRKESKKAGKKQYIVPYFISSHPGSNIESMIELAVFLKRNGYKPDQVQDFIPAPLDVATCMYYTEMDPFTKKPVFIAKKLKDRNAQRALMQFFKPENYFEVAKALKASGRQDLIGNGCDCLIPAKPPKEAIEHRRKSAGKQFQGRYVHQIDGPGGKKKGSKSKGKRKQSRFAPGEGYRPDRKSAKKRKP</sequence>
<dbReference type="Proteomes" id="UP000322214">
    <property type="component" value="Chromosome"/>
</dbReference>
<evidence type="ECO:0000256" key="1">
    <source>
        <dbReference type="ARBA" id="ARBA00022485"/>
    </source>
</evidence>
<dbReference type="InterPro" id="IPR006638">
    <property type="entry name" value="Elp3/MiaA/NifB-like_rSAM"/>
</dbReference>
<evidence type="ECO:0000313" key="10">
    <source>
        <dbReference type="Proteomes" id="UP000322214"/>
    </source>
</evidence>
<dbReference type="SUPFAM" id="SSF102114">
    <property type="entry name" value="Radical SAM enzymes"/>
    <property type="match status" value="1"/>
</dbReference>
<protein>
    <recommendedName>
        <fullName evidence="8">Radical SAM core domain-containing protein</fullName>
    </recommendedName>
</protein>
<reference evidence="9 10" key="1">
    <citation type="submission" date="2019-08" db="EMBL/GenBank/DDBJ databases">
        <title>Deep-cultivation of Planctomycetes and their phenomic and genomic characterization uncovers novel biology.</title>
        <authorList>
            <person name="Wiegand S."/>
            <person name="Jogler M."/>
            <person name="Boedeker C."/>
            <person name="Pinto D."/>
            <person name="Vollmers J."/>
            <person name="Rivas-Marin E."/>
            <person name="Kohn T."/>
            <person name="Peeters S.H."/>
            <person name="Heuer A."/>
            <person name="Rast P."/>
            <person name="Oberbeckmann S."/>
            <person name="Bunk B."/>
            <person name="Jeske O."/>
            <person name="Meyerdierks A."/>
            <person name="Storesund J.E."/>
            <person name="Kallscheuer N."/>
            <person name="Luecker S."/>
            <person name="Lage O.M."/>
            <person name="Pohl T."/>
            <person name="Merkel B.J."/>
            <person name="Hornburger P."/>
            <person name="Mueller R.-W."/>
            <person name="Bruemmer F."/>
            <person name="Labrenz M."/>
            <person name="Spormann A.M."/>
            <person name="Op den Camp H."/>
            <person name="Overmann J."/>
            <person name="Amann R."/>
            <person name="Jetten M.S.M."/>
            <person name="Mascher T."/>
            <person name="Medema M.H."/>
            <person name="Devos D.P."/>
            <person name="Kaster A.-K."/>
            <person name="Ovreas L."/>
            <person name="Rohde M."/>
            <person name="Galperin M.Y."/>
            <person name="Jogler C."/>
        </authorList>
    </citation>
    <scope>NUCLEOTIDE SEQUENCE [LARGE SCALE GENOMIC DNA]</scope>
    <source>
        <strain evidence="9 10">FC18</strain>
    </source>
</reference>
<keyword evidence="3 6" id="KW-0479">Metal-binding</keyword>
<evidence type="ECO:0000259" key="8">
    <source>
        <dbReference type="PROSITE" id="PS51918"/>
    </source>
</evidence>
<dbReference type="InterPro" id="IPR013704">
    <property type="entry name" value="UPF0313_N"/>
</dbReference>
<dbReference type="InterPro" id="IPR007197">
    <property type="entry name" value="rSAM"/>
</dbReference>
<dbReference type="PROSITE" id="PS01278">
    <property type="entry name" value="MTTASE_RADICAL"/>
    <property type="match status" value="1"/>
</dbReference>
<dbReference type="InterPro" id="IPR022946">
    <property type="entry name" value="UPF0313"/>
</dbReference>
<feature type="compositionally biased region" description="Basic residues" evidence="7">
    <location>
        <begin position="654"/>
        <end position="668"/>
    </location>
</feature>
<dbReference type="NCBIfam" id="TIGR03904">
    <property type="entry name" value="SAM_YgiQ"/>
    <property type="match status" value="1"/>
</dbReference>
<dbReference type="SFLD" id="SFLDS00029">
    <property type="entry name" value="Radical_SAM"/>
    <property type="match status" value="1"/>
</dbReference>
<dbReference type="PANTHER" id="PTHR32331:SF0">
    <property type="entry name" value="UPF0313 PROTEIN YGIQ"/>
    <property type="match status" value="1"/>
</dbReference>
<dbReference type="SFLD" id="SFLDG01069">
    <property type="entry name" value="UPF0313"/>
    <property type="match status" value="1"/>
</dbReference>
<dbReference type="Gene3D" id="3.80.30.20">
    <property type="entry name" value="tm_1862 like domain"/>
    <property type="match status" value="1"/>
</dbReference>
<dbReference type="InterPro" id="IPR020612">
    <property type="entry name" value="Methylthiotransferase_CS"/>
</dbReference>
<evidence type="ECO:0000256" key="7">
    <source>
        <dbReference type="SAM" id="MobiDB-lite"/>
    </source>
</evidence>
<feature type="domain" description="Radical SAM core" evidence="8">
    <location>
        <begin position="323"/>
        <end position="593"/>
    </location>
</feature>
<evidence type="ECO:0000313" key="9">
    <source>
        <dbReference type="EMBL" id="QEG20959.1"/>
    </source>
</evidence>
<dbReference type="AlphaFoldDB" id="A0A5B9P619"/>
<dbReference type="Pfam" id="PF04055">
    <property type="entry name" value="Radical_SAM"/>
    <property type="match status" value="1"/>
</dbReference>
<evidence type="ECO:0000256" key="5">
    <source>
        <dbReference type="ARBA" id="ARBA00023014"/>
    </source>
</evidence>
<evidence type="ECO:0000256" key="6">
    <source>
        <dbReference type="HAMAP-Rule" id="MF_01251"/>
    </source>
</evidence>
<organism evidence="9 10">
    <name type="scientific">Mariniblastus fucicola</name>
    <dbReference type="NCBI Taxonomy" id="980251"/>
    <lineage>
        <taxon>Bacteria</taxon>
        <taxon>Pseudomonadati</taxon>
        <taxon>Planctomycetota</taxon>
        <taxon>Planctomycetia</taxon>
        <taxon>Pirellulales</taxon>
        <taxon>Pirellulaceae</taxon>
        <taxon>Mariniblastus</taxon>
    </lineage>
</organism>
<feature type="region of interest" description="Disordered" evidence="7">
    <location>
        <begin position="628"/>
        <end position="688"/>
    </location>
</feature>
<comment type="similarity">
    <text evidence="6">Belongs to the UPF0313 family.</text>
</comment>
<feature type="binding site" evidence="6">
    <location>
        <position position="341"/>
    </location>
    <ligand>
        <name>[4Fe-4S] cluster</name>
        <dbReference type="ChEBI" id="CHEBI:49883"/>
        <note>4Fe-4S-S-AdoMet</note>
    </ligand>
</feature>
<proteinExistence type="inferred from homology"/>
<dbReference type="InterPro" id="IPR058240">
    <property type="entry name" value="rSAM_sf"/>
</dbReference>
<dbReference type="InterPro" id="IPR023404">
    <property type="entry name" value="rSAM_horseshoe"/>
</dbReference>
<keyword evidence="2 6" id="KW-0949">S-adenosyl-L-methionine</keyword>
<keyword evidence="5 6" id="KW-0411">Iron-sulfur</keyword>
<dbReference type="EMBL" id="CP042912">
    <property type="protein sequence ID" value="QEG20959.1"/>
    <property type="molecule type" value="Genomic_DNA"/>
</dbReference>
<gene>
    <name evidence="9" type="ORF">MFFC18_08100</name>
</gene>
<feature type="binding site" evidence="6">
    <location>
        <position position="344"/>
    </location>
    <ligand>
        <name>[4Fe-4S] cluster</name>
        <dbReference type="ChEBI" id="CHEBI:49883"/>
        <note>4Fe-4S-S-AdoMet</note>
    </ligand>
</feature>
<dbReference type="InterPro" id="IPR024560">
    <property type="entry name" value="UPF0313_C"/>
</dbReference>
<accession>A0A5B9P619</accession>
<dbReference type="SFLD" id="SFLDG01082">
    <property type="entry name" value="B12-binding_domain_containing"/>
    <property type="match status" value="1"/>
</dbReference>
<dbReference type="HAMAP" id="MF_01251">
    <property type="entry name" value="UPF0313"/>
    <property type="match status" value="1"/>
</dbReference>
<dbReference type="GO" id="GO:0051539">
    <property type="term" value="F:4 iron, 4 sulfur cluster binding"/>
    <property type="evidence" value="ECO:0007669"/>
    <property type="project" value="UniProtKB-KW"/>
</dbReference>
<dbReference type="GO" id="GO:0005506">
    <property type="term" value="F:iron ion binding"/>
    <property type="evidence" value="ECO:0007669"/>
    <property type="project" value="UniProtKB-UniRule"/>
</dbReference>
<keyword evidence="1 6" id="KW-0004">4Fe-4S</keyword>